<evidence type="ECO:0000313" key="4">
    <source>
        <dbReference type="Proteomes" id="UP000032545"/>
    </source>
</evidence>
<sequence precursor="true">MNRGTLFGALAVVAGMLIPATTVPAVSAAPRNGTVNSDGTFGIRLVEVTASLWKDPRARQYIVDHLNPGTTMRRQVEVVNNTDAPMRIELYPGAASLGESSFHFAEGRKPNELTTWVSLDRSAIEVGAHSREKAVVTVAVPRDASPGEHYGVLWAQAGSAAPKGSGFQMVNRVGIRMYLDIGPGGPPAAGFTIAALTASRLLDGRLAVGTEIHNTGGRALDMSGELTLTKGPGGLQAGPFRANLGTTIAPGEVSPVSFALDGQMPAGPWTATVTLHSGLVERTATAVIRFPDRRGASERVRVSGASTRRVAVTSAIVTGGSLFGVGMLVMLARRWRRRRSAS</sequence>
<gene>
    <name evidence="3" type="ORF">FF36_01808</name>
</gene>
<dbReference type="RefSeq" id="WP_044884489.1">
    <property type="nucleotide sequence ID" value="NZ_JYFN01000010.1"/>
</dbReference>
<feature type="transmembrane region" description="Helical" evidence="1">
    <location>
        <begin position="310"/>
        <end position="332"/>
    </location>
</feature>
<comment type="caution">
    <text evidence="3">The sequence shown here is derived from an EMBL/GenBank/DDBJ whole genome shotgun (WGS) entry which is preliminary data.</text>
</comment>
<organism evidence="3 4">
    <name type="scientific">Frankia torreyi</name>
    <dbReference type="NCBI Taxonomy" id="1856"/>
    <lineage>
        <taxon>Bacteria</taxon>
        <taxon>Bacillati</taxon>
        <taxon>Actinomycetota</taxon>
        <taxon>Actinomycetes</taxon>
        <taxon>Frankiales</taxon>
        <taxon>Frankiaceae</taxon>
        <taxon>Frankia</taxon>
    </lineage>
</organism>
<dbReference type="EMBL" id="JYFN01000010">
    <property type="protein sequence ID" value="KJE23875.1"/>
    <property type="molecule type" value="Genomic_DNA"/>
</dbReference>
<keyword evidence="1" id="KW-0812">Transmembrane</keyword>
<protein>
    <recommendedName>
        <fullName evidence="5">DUF916 domain-containing protein</fullName>
    </recommendedName>
</protein>
<evidence type="ECO:0000256" key="2">
    <source>
        <dbReference type="SAM" id="SignalP"/>
    </source>
</evidence>
<dbReference type="OrthoDB" id="3212949at2"/>
<keyword evidence="4" id="KW-1185">Reference proteome</keyword>
<accession>A0A0D8BII2</accession>
<evidence type="ECO:0000256" key="1">
    <source>
        <dbReference type="SAM" id="Phobius"/>
    </source>
</evidence>
<keyword evidence="1" id="KW-1133">Transmembrane helix</keyword>
<name>A0A0D8BII2_9ACTN</name>
<dbReference type="AlphaFoldDB" id="A0A0D8BII2"/>
<keyword evidence="1" id="KW-0472">Membrane</keyword>
<feature type="chain" id="PRO_5002326920" description="DUF916 domain-containing protein" evidence="2">
    <location>
        <begin position="29"/>
        <end position="342"/>
    </location>
</feature>
<evidence type="ECO:0008006" key="5">
    <source>
        <dbReference type="Google" id="ProtNLM"/>
    </source>
</evidence>
<evidence type="ECO:0000313" key="3">
    <source>
        <dbReference type="EMBL" id="KJE23875.1"/>
    </source>
</evidence>
<reference evidence="4" key="1">
    <citation type="submission" date="2015-02" db="EMBL/GenBank/DDBJ databases">
        <title>Draft Genome of Frankia sp. CpI1-S.</title>
        <authorList>
            <person name="Oshone R.T."/>
            <person name="Ngom M."/>
            <person name="Ghodhbane-Gtari F."/>
            <person name="Gtari M."/>
            <person name="Morris K."/>
            <person name="Thomas K."/>
            <person name="Sen A."/>
            <person name="Tisa L.S."/>
        </authorList>
    </citation>
    <scope>NUCLEOTIDE SEQUENCE [LARGE SCALE GENOMIC DNA]</scope>
    <source>
        <strain evidence="4">CpI1-S</strain>
    </source>
</reference>
<keyword evidence="2" id="KW-0732">Signal</keyword>
<dbReference type="PATRIC" id="fig|1502723.3.peg.6934"/>
<feature type="signal peptide" evidence="2">
    <location>
        <begin position="1"/>
        <end position="28"/>
    </location>
</feature>
<reference evidence="3 4" key="2">
    <citation type="journal article" date="2016" name="Genome Announc.">
        <title>Permanent Draft Genome Sequences for Two Variants of Frankia sp. Strain CpI1, the First Frankia Strain Isolated from Root Nodules of Comptonia peregrina.</title>
        <authorList>
            <person name="Oshone R."/>
            <person name="Hurst S.G.IV."/>
            <person name="Abebe-Akele F."/>
            <person name="Simpson S."/>
            <person name="Morris K."/>
            <person name="Thomas W.K."/>
            <person name="Tisa L.S."/>
        </authorList>
    </citation>
    <scope>NUCLEOTIDE SEQUENCE [LARGE SCALE GENOMIC DNA]</scope>
    <source>
        <strain evidence="4">CpI1-S</strain>
    </source>
</reference>
<dbReference type="Proteomes" id="UP000032545">
    <property type="component" value="Unassembled WGS sequence"/>
</dbReference>
<proteinExistence type="predicted"/>